<sequence>MTSIDWSGVRDRVAELADRPEGSVFGANSHHFLLEPPLSPDELTELEEQVGVQLPEEYRSFLLEVSSGGAGPAYGLFPLRRVDGRWRWEGDGADLTDPATLGEPFPYTEFFNPAEGLPDPPDEDDYASTEEFNAAEDAYWETHDKVAYDPRHTVGTIYLSHLGCAYRHLLVVSGPERGAMWADDTADDGGLKPLTDARGDRVGFARWYLDWLDKAHDQSHQPHTTPIGG</sequence>
<name>A0ABW1K5L0_9ACTN</name>
<evidence type="ECO:0000313" key="3">
    <source>
        <dbReference type="Proteomes" id="UP001596203"/>
    </source>
</evidence>
<reference evidence="3" key="1">
    <citation type="journal article" date="2019" name="Int. J. Syst. Evol. Microbiol.">
        <title>The Global Catalogue of Microorganisms (GCM) 10K type strain sequencing project: providing services to taxonomists for standard genome sequencing and annotation.</title>
        <authorList>
            <consortium name="The Broad Institute Genomics Platform"/>
            <consortium name="The Broad Institute Genome Sequencing Center for Infectious Disease"/>
            <person name="Wu L."/>
            <person name="Ma J."/>
        </authorList>
    </citation>
    <scope>NUCLEOTIDE SEQUENCE [LARGE SCALE GENOMIC DNA]</scope>
    <source>
        <strain evidence="3">ZS-35-S2</strain>
    </source>
</reference>
<accession>A0ABW1K5L0</accession>
<feature type="domain" description="Knr4/Smi1-like" evidence="1">
    <location>
        <begin position="37"/>
        <end position="214"/>
    </location>
</feature>
<proteinExistence type="predicted"/>
<keyword evidence="3" id="KW-1185">Reference proteome</keyword>
<dbReference type="Gene3D" id="3.40.1580.10">
    <property type="entry name" value="SMI1/KNR4-like"/>
    <property type="match status" value="1"/>
</dbReference>
<organism evidence="2 3">
    <name type="scientific">Plantactinospora solaniradicis</name>
    <dbReference type="NCBI Taxonomy" id="1723736"/>
    <lineage>
        <taxon>Bacteria</taxon>
        <taxon>Bacillati</taxon>
        <taxon>Actinomycetota</taxon>
        <taxon>Actinomycetes</taxon>
        <taxon>Micromonosporales</taxon>
        <taxon>Micromonosporaceae</taxon>
        <taxon>Plantactinospora</taxon>
    </lineage>
</organism>
<dbReference type="InterPro" id="IPR037883">
    <property type="entry name" value="Knr4/Smi1-like_sf"/>
</dbReference>
<evidence type="ECO:0000259" key="1">
    <source>
        <dbReference type="SMART" id="SM00860"/>
    </source>
</evidence>
<evidence type="ECO:0000313" key="2">
    <source>
        <dbReference type="EMBL" id="MFC6017051.1"/>
    </source>
</evidence>
<protein>
    <submittedName>
        <fullName evidence="2">SMI1/KNR4 family protein</fullName>
    </submittedName>
</protein>
<dbReference type="Proteomes" id="UP001596203">
    <property type="component" value="Unassembled WGS sequence"/>
</dbReference>
<dbReference type="EMBL" id="JBHSPR010000010">
    <property type="protein sequence ID" value="MFC6017051.1"/>
    <property type="molecule type" value="Genomic_DNA"/>
</dbReference>
<comment type="caution">
    <text evidence="2">The sequence shown here is derived from an EMBL/GenBank/DDBJ whole genome shotgun (WGS) entry which is preliminary data.</text>
</comment>
<dbReference type="Pfam" id="PF09346">
    <property type="entry name" value="SMI1_KNR4"/>
    <property type="match status" value="1"/>
</dbReference>
<dbReference type="SMART" id="SM00860">
    <property type="entry name" value="SMI1_KNR4"/>
    <property type="match status" value="1"/>
</dbReference>
<dbReference type="RefSeq" id="WP_377421035.1">
    <property type="nucleotide sequence ID" value="NZ_JBHSPR010000010.1"/>
</dbReference>
<dbReference type="InterPro" id="IPR018958">
    <property type="entry name" value="Knr4/Smi1-like_dom"/>
</dbReference>
<gene>
    <name evidence="2" type="ORF">ACFP2T_12655</name>
</gene>
<dbReference type="SUPFAM" id="SSF160631">
    <property type="entry name" value="SMI1/KNR4-like"/>
    <property type="match status" value="1"/>
</dbReference>